<evidence type="ECO:0000313" key="17">
    <source>
        <dbReference type="Proteomes" id="UP000429523"/>
    </source>
</evidence>
<accession>A0A6A3UQV5</accession>
<keyword evidence="3" id="KW-0847">Vitamin C</keyword>
<feature type="domain" description="Fe2OG dioxygenase" evidence="7">
    <location>
        <begin position="158"/>
        <end position="254"/>
    </location>
</feature>
<evidence type="ECO:0000313" key="14">
    <source>
        <dbReference type="EMBL" id="KAE9251969.1"/>
    </source>
</evidence>
<evidence type="ECO:0000313" key="12">
    <source>
        <dbReference type="EMBL" id="KAE9152705.1"/>
    </source>
</evidence>
<evidence type="ECO:0000313" key="8">
    <source>
        <dbReference type="EMBL" id="KAE8946486.1"/>
    </source>
</evidence>
<keyword evidence="18" id="KW-1185">Reference proteome</keyword>
<keyword evidence="6" id="KW-0408">Iron</keyword>
<evidence type="ECO:0000256" key="4">
    <source>
        <dbReference type="ARBA" id="ARBA00022964"/>
    </source>
</evidence>
<organism evidence="12 21">
    <name type="scientific">Phytophthora fragariae</name>
    <dbReference type="NCBI Taxonomy" id="53985"/>
    <lineage>
        <taxon>Eukaryota</taxon>
        <taxon>Sar</taxon>
        <taxon>Stramenopiles</taxon>
        <taxon>Oomycota</taxon>
        <taxon>Peronosporomycetes</taxon>
        <taxon>Peronosporales</taxon>
        <taxon>Peronosporaceae</taxon>
        <taxon>Phytophthora</taxon>
    </lineage>
</organism>
<evidence type="ECO:0000313" key="15">
    <source>
        <dbReference type="EMBL" id="KAE9325022.1"/>
    </source>
</evidence>
<evidence type="ECO:0000256" key="2">
    <source>
        <dbReference type="ARBA" id="ARBA00022723"/>
    </source>
</evidence>
<evidence type="ECO:0000259" key="7">
    <source>
        <dbReference type="PROSITE" id="PS51471"/>
    </source>
</evidence>
<dbReference type="EMBL" id="QXGF01000116">
    <property type="protein sequence ID" value="KAE8946486.1"/>
    <property type="molecule type" value="Genomic_DNA"/>
</dbReference>
<dbReference type="Proteomes" id="UP000441208">
    <property type="component" value="Unassembled WGS sequence"/>
</dbReference>
<evidence type="ECO:0000313" key="21">
    <source>
        <dbReference type="Proteomes" id="UP000440732"/>
    </source>
</evidence>
<dbReference type="EMBL" id="QXGE01000097">
    <property type="protein sequence ID" value="KAE9325022.1"/>
    <property type="molecule type" value="Genomic_DNA"/>
</dbReference>
<keyword evidence="2" id="KW-0479">Metal-binding</keyword>
<evidence type="ECO:0000313" key="22">
    <source>
        <dbReference type="Proteomes" id="UP000441208"/>
    </source>
</evidence>
<dbReference type="EMBL" id="QXFW01000067">
    <property type="protein sequence ID" value="KAE9026997.1"/>
    <property type="molecule type" value="Genomic_DNA"/>
</dbReference>
<evidence type="ECO:0000313" key="10">
    <source>
        <dbReference type="EMBL" id="KAE9132366.1"/>
    </source>
</evidence>
<dbReference type="Proteomes" id="UP000486351">
    <property type="component" value="Unassembled WGS sequence"/>
</dbReference>
<dbReference type="InterPro" id="IPR044862">
    <property type="entry name" value="Pro_4_hyd_alph_FE2OG_OXY"/>
</dbReference>
<comment type="cofactor">
    <cofactor evidence="1">
        <name>L-ascorbate</name>
        <dbReference type="ChEBI" id="CHEBI:38290"/>
    </cofactor>
</comment>
<evidence type="ECO:0000313" key="9">
    <source>
        <dbReference type="EMBL" id="KAE9026997.1"/>
    </source>
</evidence>
<dbReference type="GO" id="GO:0031543">
    <property type="term" value="F:peptidyl-proline dioxygenase activity"/>
    <property type="evidence" value="ECO:0007669"/>
    <property type="project" value="TreeGrafter"/>
</dbReference>
<protein>
    <recommendedName>
        <fullName evidence="7">Fe2OG dioxygenase domain-containing protein</fullName>
    </recommendedName>
</protein>
<evidence type="ECO:0000313" key="23">
    <source>
        <dbReference type="Proteomes" id="UP000460718"/>
    </source>
</evidence>
<evidence type="ECO:0000256" key="3">
    <source>
        <dbReference type="ARBA" id="ARBA00022896"/>
    </source>
</evidence>
<evidence type="ECO:0000313" key="11">
    <source>
        <dbReference type="EMBL" id="KAE9132982.1"/>
    </source>
</evidence>
<dbReference type="PANTHER" id="PTHR12907">
    <property type="entry name" value="EGL NINE HOMOLOG-RELATED"/>
    <property type="match status" value="1"/>
</dbReference>
<dbReference type="SMART" id="SM00702">
    <property type="entry name" value="P4Hc"/>
    <property type="match status" value="1"/>
</dbReference>
<dbReference type="Proteomes" id="UP000429523">
    <property type="component" value="Unassembled WGS sequence"/>
</dbReference>
<evidence type="ECO:0000313" key="19">
    <source>
        <dbReference type="Proteomes" id="UP000437068"/>
    </source>
</evidence>
<dbReference type="Gene3D" id="2.60.120.620">
    <property type="entry name" value="q2cbj1_9rhob like domain"/>
    <property type="match status" value="1"/>
</dbReference>
<reference evidence="17 18" key="1">
    <citation type="submission" date="2018-08" db="EMBL/GenBank/DDBJ databases">
        <title>Genomic investigation of the strawberry pathogen Phytophthora fragariae indicates pathogenicity is determined by transcriptional variation in three key races.</title>
        <authorList>
            <person name="Adams T.M."/>
            <person name="Armitage A.D."/>
            <person name="Sobczyk M.K."/>
            <person name="Bates H.J."/>
            <person name="Dunwell J.M."/>
            <person name="Nellist C.F."/>
            <person name="Harrison R.J."/>
        </authorList>
    </citation>
    <scope>NUCLEOTIDE SEQUENCE [LARGE SCALE GENOMIC DNA]</scope>
    <source>
        <strain evidence="15 19">A4</strain>
        <strain evidence="14 20">BC-1</strain>
        <strain evidence="13 18">NOV-27</strain>
        <strain evidence="12 21">NOV-5</strain>
        <strain evidence="11 22">NOV-71</strain>
        <strain evidence="16 24">NOV-77</strain>
        <strain evidence="8 17">NOV-9</strain>
        <strain evidence="10 25">ONT-3</strain>
        <strain evidence="9 23">SCRP245</strain>
    </source>
</reference>
<dbReference type="Pfam" id="PF13640">
    <property type="entry name" value="2OG-FeII_Oxy_3"/>
    <property type="match status" value="1"/>
</dbReference>
<dbReference type="InterPro" id="IPR006620">
    <property type="entry name" value="Pro_4_hyd_alph"/>
</dbReference>
<dbReference type="EMBL" id="QXFZ01000105">
    <property type="protein sequence ID" value="KAE9132982.1"/>
    <property type="molecule type" value="Genomic_DNA"/>
</dbReference>
<evidence type="ECO:0000313" key="18">
    <source>
        <dbReference type="Proteomes" id="UP000433483"/>
    </source>
</evidence>
<dbReference type="Proteomes" id="UP000440367">
    <property type="component" value="Unassembled WGS sequence"/>
</dbReference>
<comment type="caution">
    <text evidence="12">The sequence shown here is derived from an EMBL/GenBank/DDBJ whole genome shotgun (WGS) entry which is preliminary data.</text>
</comment>
<dbReference type="AlphaFoldDB" id="A0A6A3UQV5"/>
<proteinExistence type="predicted"/>
<dbReference type="Proteomes" id="UP000440732">
    <property type="component" value="Unassembled WGS sequence"/>
</dbReference>
<evidence type="ECO:0000256" key="5">
    <source>
        <dbReference type="ARBA" id="ARBA00023002"/>
    </source>
</evidence>
<evidence type="ECO:0000313" key="16">
    <source>
        <dbReference type="EMBL" id="KAE9357375.1"/>
    </source>
</evidence>
<dbReference type="EMBL" id="QXGA01000095">
    <property type="protein sequence ID" value="KAE9152705.1"/>
    <property type="molecule type" value="Genomic_DNA"/>
</dbReference>
<sequence>MLRTRSPLLRRLGHRSSFSSLQSLAPADARVGANWDASVNSALVNGLLRDGYYVVQDAFPFAYLRQLRDEMELLRKSGQLYPNSTHILINDAAGSSGSGIASQSTTKTLLLEKHDILETELALDAVRDQTSVPFLRDFFEQQVMFGPLNAALPDWLGLAGHMVKVQHNAGRGACFPIHFDTYGDDGKCVTAVLYLNEDWEEADGGEIVLYPFPKSRVVVQPRFGELVLFSSQQMLHRVLPSTKPRYALTTWMYHSPPATAKAESAAFYQSIVNAAGQASDVDNVKFQAMVTKILRSPFRRHLVKLIYEQEWAQSLRESHLQTEAFEHYMATHERELQVIEAATLRMLGNFRAKDGSARSSLPQTKEELVQRMQDKTNLENVENIQLHWFQ</sequence>
<evidence type="ECO:0000313" key="20">
    <source>
        <dbReference type="Proteomes" id="UP000440367"/>
    </source>
</evidence>
<dbReference type="GO" id="GO:0031418">
    <property type="term" value="F:L-ascorbic acid binding"/>
    <property type="evidence" value="ECO:0007669"/>
    <property type="project" value="UniProtKB-KW"/>
</dbReference>
<evidence type="ECO:0000256" key="6">
    <source>
        <dbReference type="ARBA" id="ARBA00023004"/>
    </source>
</evidence>
<dbReference type="GO" id="GO:0008198">
    <property type="term" value="F:ferrous iron binding"/>
    <property type="evidence" value="ECO:0007669"/>
    <property type="project" value="TreeGrafter"/>
</dbReference>
<dbReference type="EMBL" id="QXFY01000095">
    <property type="protein sequence ID" value="KAE9357375.1"/>
    <property type="molecule type" value="Genomic_DNA"/>
</dbReference>
<dbReference type="EMBL" id="QXGB01000105">
    <property type="protein sequence ID" value="KAE9230283.1"/>
    <property type="molecule type" value="Genomic_DNA"/>
</dbReference>
<dbReference type="Proteomes" id="UP000437068">
    <property type="component" value="Unassembled WGS sequence"/>
</dbReference>
<dbReference type="InterPro" id="IPR051559">
    <property type="entry name" value="HIF_prolyl_hydroxylases"/>
</dbReference>
<dbReference type="Proteomes" id="UP000433483">
    <property type="component" value="Unassembled WGS sequence"/>
</dbReference>
<dbReference type="GO" id="GO:0071456">
    <property type="term" value="P:cellular response to hypoxia"/>
    <property type="evidence" value="ECO:0007669"/>
    <property type="project" value="TreeGrafter"/>
</dbReference>
<dbReference type="SUPFAM" id="SSF51197">
    <property type="entry name" value="Clavaminate synthase-like"/>
    <property type="match status" value="1"/>
</dbReference>
<evidence type="ECO:0000313" key="25">
    <source>
        <dbReference type="Proteomes" id="UP000488956"/>
    </source>
</evidence>
<dbReference type="PROSITE" id="PS51471">
    <property type="entry name" value="FE2OG_OXY"/>
    <property type="match status" value="1"/>
</dbReference>
<evidence type="ECO:0000313" key="13">
    <source>
        <dbReference type="EMBL" id="KAE9230283.1"/>
    </source>
</evidence>
<evidence type="ECO:0000313" key="24">
    <source>
        <dbReference type="Proteomes" id="UP000486351"/>
    </source>
</evidence>
<dbReference type="EMBL" id="QXGD01000122">
    <property type="protein sequence ID" value="KAE9251969.1"/>
    <property type="molecule type" value="Genomic_DNA"/>
</dbReference>
<keyword evidence="4" id="KW-0223">Dioxygenase</keyword>
<dbReference type="OrthoDB" id="76265at2759"/>
<evidence type="ECO:0000256" key="1">
    <source>
        <dbReference type="ARBA" id="ARBA00001961"/>
    </source>
</evidence>
<dbReference type="EMBL" id="QXFX01000097">
    <property type="protein sequence ID" value="KAE9132366.1"/>
    <property type="molecule type" value="Genomic_DNA"/>
</dbReference>
<dbReference type="Proteomes" id="UP000488956">
    <property type="component" value="Unassembled WGS sequence"/>
</dbReference>
<keyword evidence="5" id="KW-0560">Oxidoreductase</keyword>
<gene>
    <name evidence="15" type="ORF">PF001_g3148</name>
    <name evidence="14" type="ORF">PF002_g4058</name>
    <name evidence="13" type="ORF">PF005_g3537</name>
    <name evidence="12" type="ORF">PF006_g3096</name>
    <name evidence="11" type="ORF">PF007_g3519</name>
    <name evidence="16" type="ORF">PF008_g3196</name>
    <name evidence="8" type="ORF">PF009_g3901</name>
    <name evidence="10" type="ORF">PF010_g3205</name>
    <name evidence="9" type="ORF">PF011_g2262</name>
</gene>
<name>A0A6A3UQV5_9STRA</name>
<dbReference type="InterPro" id="IPR005123">
    <property type="entry name" value="Oxoglu/Fe-dep_dioxygenase_dom"/>
</dbReference>
<dbReference type="PANTHER" id="PTHR12907:SF26">
    <property type="entry name" value="HIF PROLYL HYDROXYLASE, ISOFORM C"/>
    <property type="match status" value="1"/>
</dbReference>
<dbReference type="Proteomes" id="UP000460718">
    <property type="component" value="Unassembled WGS sequence"/>
</dbReference>